<dbReference type="GO" id="GO:0032259">
    <property type="term" value="P:methylation"/>
    <property type="evidence" value="ECO:0007669"/>
    <property type="project" value="UniProtKB-KW"/>
</dbReference>
<organism evidence="1 2">
    <name type="scientific">Streptococcus pneumoniae</name>
    <dbReference type="NCBI Taxonomy" id="1313"/>
    <lineage>
        <taxon>Bacteria</taxon>
        <taxon>Bacillati</taxon>
        <taxon>Bacillota</taxon>
        <taxon>Bacilli</taxon>
        <taxon>Lactobacillales</taxon>
        <taxon>Streptococcaceae</taxon>
        <taxon>Streptococcus</taxon>
    </lineage>
</organism>
<dbReference type="GO" id="GO:0008168">
    <property type="term" value="F:methyltransferase activity"/>
    <property type="evidence" value="ECO:0007669"/>
    <property type="project" value="UniProtKB-KW"/>
</dbReference>
<gene>
    <name evidence="1" type="ORF">GM540_06610</name>
</gene>
<dbReference type="EMBL" id="WNHQ01000531">
    <property type="protein sequence ID" value="MTV73659.1"/>
    <property type="molecule type" value="Genomic_DNA"/>
</dbReference>
<feature type="non-terminal residue" evidence="1">
    <location>
        <position position="1"/>
    </location>
</feature>
<comment type="caution">
    <text evidence="1">The sequence shown here is derived from an EMBL/GenBank/DDBJ whole genome shotgun (WGS) entry which is preliminary data.</text>
</comment>
<keyword evidence="1" id="KW-0489">Methyltransferase</keyword>
<sequence length="23" mass="2382">SRKGQAESLNVAVAAGILIFHLS</sequence>
<dbReference type="AlphaFoldDB" id="A0A6G2DAV0"/>
<evidence type="ECO:0000313" key="1">
    <source>
        <dbReference type="EMBL" id="MTV73659.1"/>
    </source>
</evidence>
<evidence type="ECO:0000313" key="2">
    <source>
        <dbReference type="Proteomes" id="UP000483094"/>
    </source>
</evidence>
<keyword evidence="1" id="KW-0808">Transferase</keyword>
<proteinExistence type="predicted"/>
<accession>A0A6G2DAV0</accession>
<dbReference type="Proteomes" id="UP000483094">
    <property type="component" value="Unassembled WGS sequence"/>
</dbReference>
<protein>
    <submittedName>
        <fullName evidence="1">RNA methyltransferase</fullName>
    </submittedName>
</protein>
<name>A0A6G2DAV0_STREE</name>
<reference evidence="1 2" key="1">
    <citation type="submission" date="2019-11" db="EMBL/GenBank/DDBJ databases">
        <title>Growth characteristics of pneumococcus vary with the chemical composition of the capsule and with environmental conditions.</title>
        <authorList>
            <person name="Tothpal A."/>
            <person name="Desobry K."/>
            <person name="Joshi S."/>
            <person name="Wyllie A.L."/>
            <person name="Weinberger D.M."/>
        </authorList>
    </citation>
    <scope>NUCLEOTIDE SEQUENCE [LARGE SCALE GENOMIC DNA]</scope>
    <source>
        <strain evidence="2">pnumococcus19F</strain>
    </source>
</reference>